<evidence type="ECO:0000313" key="2">
    <source>
        <dbReference type="EMBL" id="GLV59790.1"/>
    </source>
</evidence>
<accession>A0ABQ6G2R5</accession>
<dbReference type="PANTHER" id="PTHR36512">
    <property type="entry name" value="D-AMINOPEPTIDASE"/>
    <property type="match status" value="1"/>
</dbReference>
<dbReference type="PANTHER" id="PTHR36512:SF3">
    <property type="entry name" value="BLR5678 PROTEIN"/>
    <property type="match status" value="1"/>
</dbReference>
<dbReference type="Proteomes" id="UP001344906">
    <property type="component" value="Unassembled WGS sequence"/>
</dbReference>
<protein>
    <recommendedName>
        <fullName evidence="4">Aminopeptidase</fullName>
    </recommendedName>
</protein>
<name>A0ABQ6G2R5_9CHLR</name>
<dbReference type="Pfam" id="PF03576">
    <property type="entry name" value="Peptidase_S58"/>
    <property type="match status" value="1"/>
</dbReference>
<evidence type="ECO:0008006" key="4">
    <source>
        <dbReference type="Google" id="ProtNLM"/>
    </source>
</evidence>
<keyword evidence="3" id="KW-1185">Reference proteome</keyword>
<evidence type="ECO:0000256" key="1">
    <source>
        <dbReference type="ARBA" id="ARBA00007068"/>
    </source>
</evidence>
<dbReference type="EMBL" id="BSRI01000002">
    <property type="protein sequence ID" value="GLV59790.1"/>
    <property type="molecule type" value="Genomic_DNA"/>
</dbReference>
<comment type="similarity">
    <text evidence="1">Belongs to the peptidase S58 family.</text>
</comment>
<evidence type="ECO:0000313" key="3">
    <source>
        <dbReference type="Proteomes" id="UP001344906"/>
    </source>
</evidence>
<dbReference type="InterPro" id="IPR005321">
    <property type="entry name" value="Peptidase_S58_DmpA"/>
</dbReference>
<dbReference type="InterPro" id="IPR016117">
    <property type="entry name" value="ArgJ-like_dom_sf"/>
</dbReference>
<reference evidence="2 3" key="1">
    <citation type="submission" date="2023-02" db="EMBL/GenBank/DDBJ databases">
        <title>Dictyobacter halimunensis sp. nov., a new member of the class Ktedonobacteria from forest soil in a geothermal area.</title>
        <authorList>
            <person name="Rachmania M.K."/>
            <person name="Ningsih F."/>
            <person name="Sakai Y."/>
            <person name="Yabe S."/>
            <person name="Yokota A."/>
            <person name="Sjamsuridzal W."/>
        </authorList>
    </citation>
    <scope>NUCLEOTIDE SEQUENCE [LARGE SCALE GENOMIC DNA]</scope>
    <source>
        <strain evidence="2 3">S3.2.2.5</strain>
    </source>
</reference>
<organism evidence="2 3">
    <name type="scientific">Dictyobacter halimunensis</name>
    <dbReference type="NCBI Taxonomy" id="3026934"/>
    <lineage>
        <taxon>Bacteria</taxon>
        <taxon>Bacillati</taxon>
        <taxon>Chloroflexota</taxon>
        <taxon>Ktedonobacteria</taxon>
        <taxon>Ktedonobacterales</taxon>
        <taxon>Dictyobacteraceae</taxon>
        <taxon>Dictyobacter</taxon>
    </lineage>
</organism>
<proteinExistence type="inferred from homology"/>
<gene>
    <name evidence="2" type="ORF">KDH_66140</name>
</gene>
<sequence length="254" mass="27127">MVEQSPEIGVTTGTVNPVICECNDGFLNDIGGRHVTEQDVRAALTDASAMPVVEGTVGAGTGMTTYGFAGGIGTASRRLTSDQGRYTLGALVLANFGRRGDLLIGGVPVGRELEELRHKREVQEMQREQGSVIVILATDAPLNSRQLGRLTRRVPLGLARTGTTGGHGSGDLAIAFSTANRIPHDETPLIHHVEVLNEQHPTIDRLFTAVVEATEEAVLNALCAAHTQSGRDNHRAEALPLDETLAILRRYGRV</sequence>
<dbReference type="Gene3D" id="3.60.70.12">
    <property type="entry name" value="L-amino peptidase D-ALA esterase/amidase"/>
    <property type="match status" value="1"/>
</dbReference>
<comment type="caution">
    <text evidence="2">The sequence shown here is derived from an EMBL/GenBank/DDBJ whole genome shotgun (WGS) entry which is preliminary data.</text>
</comment>
<dbReference type="SUPFAM" id="SSF56266">
    <property type="entry name" value="DmpA/ArgJ-like"/>
    <property type="match status" value="1"/>
</dbReference>